<gene>
    <name evidence="2" type="ORF">B0T24DRAFT_630751</name>
</gene>
<sequence length="388" mass="41427">MALRGRVVELGYAARPASRWQIFGSLLSTISSLKMAPPAEPSKKLFHLLTSPRRIDLDGYADRISALMVVNPADPIGGPHCPNIRDARNPIARLTPDVAAQGSDIKFLEEKAESDDAKLLAAKVAGIWGDKIRNRSQGMAAPFFKRYEIPNAQAAVLGVLNQMDGAAKTGTAKPLTTTKRPDPEPKDNAVTVWSAQSSATPTADQPVELAETAYKNTVGAWAEQQREINNIDAWYVLVNYIVLEDPVKAASATQASSLGASIDPDAAGALALGAPPVLSMSAQTATEQHSEASASYDGDYLVACSYLTVRENLSTPPKGPKLFNKAKKFLTRSKSRPRFTVSMMALPGNLEAPLGDDQQPTAPDGRAATEEDDVFADIVLDAPPGYST</sequence>
<dbReference type="EMBL" id="JAULSN010000006">
    <property type="protein sequence ID" value="KAK3368830.1"/>
    <property type="molecule type" value="Genomic_DNA"/>
</dbReference>
<protein>
    <submittedName>
        <fullName evidence="2">Uncharacterized protein</fullName>
    </submittedName>
</protein>
<proteinExistence type="predicted"/>
<reference evidence="2" key="1">
    <citation type="journal article" date="2023" name="Mol. Phylogenet. Evol.">
        <title>Genome-scale phylogeny and comparative genomics of the fungal order Sordariales.</title>
        <authorList>
            <person name="Hensen N."/>
            <person name="Bonometti L."/>
            <person name="Westerberg I."/>
            <person name="Brannstrom I.O."/>
            <person name="Guillou S."/>
            <person name="Cros-Aarteil S."/>
            <person name="Calhoun S."/>
            <person name="Haridas S."/>
            <person name="Kuo A."/>
            <person name="Mondo S."/>
            <person name="Pangilinan J."/>
            <person name="Riley R."/>
            <person name="LaButti K."/>
            <person name="Andreopoulos B."/>
            <person name="Lipzen A."/>
            <person name="Chen C."/>
            <person name="Yan M."/>
            <person name="Daum C."/>
            <person name="Ng V."/>
            <person name="Clum A."/>
            <person name="Steindorff A."/>
            <person name="Ohm R.A."/>
            <person name="Martin F."/>
            <person name="Silar P."/>
            <person name="Natvig D.O."/>
            <person name="Lalanne C."/>
            <person name="Gautier V."/>
            <person name="Ament-Velasquez S.L."/>
            <person name="Kruys A."/>
            <person name="Hutchinson M.I."/>
            <person name="Powell A.J."/>
            <person name="Barry K."/>
            <person name="Miller A.N."/>
            <person name="Grigoriev I.V."/>
            <person name="Debuchy R."/>
            <person name="Gladieux P."/>
            <person name="Hiltunen Thoren M."/>
            <person name="Johannesson H."/>
        </authorList>
    </citation>
    <scope>NUCLEOTIDE SEQUENCE</scope>
    <source>
        <strain evidence="2">CBS 958.72</strain>
    </source>
</reference>
<feature type="region of interest" description="Disordered" evidence="1">
    <location>
        <begin position="348"/>
        <end position="373"/>
    </location>
</feature>
<accession>A0AAE0K3C0</accession>
<reference evidence="2" key="2">
    <citation type="submission" date="2023-06" db="EMBL/GenBank/DDBJ databases">
        <authorList>
            <consortium name="Lawrence Berkeley National Laboratory"/>
            <person name="Haridas S."/>
            <person name="Hensen N."/>
            <person name="Bonometti L."/>
            <person name="Westerberg I."/>
            <person name="Brannstrom I.O."/>
            <person name="Guillou S."/>
            <person name="Cros-Aarteil S."/>
            <person name="Calhoun S."/>
            <person name="Kuo A."/>
            <person name="Mondo S."/>
            <person name="Pangilinan J."/>
            <person name="Riley R."/>
            <person name="Labutti K."/>
            <person name="Andreopoulos B."/>
            <person name="Lipzen A."/>
            <person name="Chen C."/>
            <person name="Yanf M."/>
            <person name="Daum C."/>
            <person name="Ng V."/>
            <person name="Clum A."/>
            <person name="Steindorff A."/>
            <person name="Ohm R."/>
            <person name="Martin F."/>
            <person name="Silar P."/>
            <person name="Natvig D."/>
            <person name="Lalanne C."/>
            <person name="Gautier V."/>
            <person name="Ament-Velasquez S.L."/>
            <person name="Kruys A."/>
            <person name="Hutchinson M.I."/>
            <person name="Powell A.J."/>
            <person name="Barry K."/>
            <person name="Miller A.N."/>
            <person name="Grigoriev I.V."/>
            <person name="Debuchy R."/>
            <person name="Gladieux P."/>
            <person name="Thoren M.H."/>
            <person name="Johannesson H."/>
        </authorList>
    </citation>
    <scope>NUCLEOTIDE SEQUENCE</scope>
    <source>
        <strain evidence="2">CBS 958.72</strain>
    </source>
</reference>
<keyword evidence="3" id="KW-1185">Reference proteome</keyword>
<evidence type="ECO:0000313" key="3">
    <source>
        <dbReference type="Proteomes" id="UP001287356"/>
    </source>
</evidence>
<name>A0AAE0K3C0_9PEZI</name>
<evidence type="ECO:0000256" key="1">
    <source>
        <dbReference type="SAM" id="MobiDB-lite"/>
    </source>
</evidence>
<dbReference type="Proteomes" id="UP001287356">
    <property type="component" value="Unassembled WGS sequence"/>
</dbReference>
<feature type="region of interest" description="Disordered" evidence="1">
    <location>
        <begin position="169"/>
        <end position="188"/>
    </location>
</feature>
<comment type="caution">
    <text evidence="2">The sequence shown here is derived from an EMBL/GenBank/DDBJ whole genome shotgun (WGS) entry which is preliminary data.</text>
</comment>
<dbReference type="AlphaFoldDB" id="A0AAE0K3C0"/>
<organism evidence="2 3">
    <name type="scientific">Lasiosphaeria ovina</name>
    <dbReference type="NCBI Taxonomy" id="92902"/>
    <lineage>
        <taxon>Eukaryota</taxon>
        <taxon>Fungi</taxon>
        <taxon>Dikarya</taxon>
        <taxon>Ascomycota</taxon>
        <taxon>Pezizomycotina</taxon>
        <taxon>Sordariomycetes</taxon>
        <taxon>Sordariomycetidae</taxon>
        <taxon>Sordariales</taxon>
        <taxon>Lasiosphaeriaceae</taxon>
        <taxon>Lasiosphaeria</taxon>
    </lineage>
</organism>
<evidence type="ECO:0000313" key="2">
    <source>
        <dbReference type="EMBL" id="KAK3368830.1"/>
    </source>
</evidence>